<evidence type="ECO:0000313" key="3">
    <source>
        <dbReference type="EMBL" id="JAT08966.1"/>
    </source>
</evidence>
<accession>A0A1B6KC08</accession>
<sequence length="171" mass="17293">LAVMKVALALCAVLAYARGAAIYPGTLVHTPQYDSAIIKSDRLGGNFAYSTVEAHAYAAVQPVVQNVLSPVGVSYTAHPVSYPVVPAVVPAYAPAVVASAPFAPYAPFYPAPAPIAPIAPIYPGATPISEDAPAPEAPQAPEDSAPEAPEAPASDSIETAASDDSVTIEAA</sequence>
<dbReference type="AlphaFoldDB" id="A0A1B6KC08"/>
<evidence type="ECO:0000256" key="1">
    <source>
        <dbReference type="SAM" id="MobiDB-lite"/>
    </source>
</evidence>
<gene>
    <name evidence="3" type="ORF">g.7824</name>
</gene>
<feature type="non-terminal residue" evidence="3">
    <location>
        <position position="1"/>
    </location>
</feature>
<feature type="signal peptide" evidence="2">
    <location>
        <begin position="1"/>
        <end position="19"/>
    </location>
</feature>
<feature type="region of interest" description="Disordered" evidence="1">
    <location>
        <begin position="126"/>
        <end position="171"/>
    </location>
</feature>
<keyword evidence="2" id="KW-0732">Signal</keyword>
<dbReference type="EMBL" id="GEBQ01031011">
    <property type="protein sequence ID" value="JAT08966.1"/>
    <property type="molecule type" value="Transcribed_RNA"/>
</dbReference>
<reference evidence="3" key="1">
    <citation type="submission" date="2015-11" db="EMBL/GenBank/DDBJ databases">
        <title>De novo transcriptome assembly of four potential Pierce s Disease insect vectors from Arizona vineyards.</title>
        <authorList>
            <person name="Tassone E.E."/>
        </authorList>
    </citation>
    <scope>NUCLEOTIDE SEQUENCE</scope>
</reference>
<name>A0A1B6KC08_9HEMI</name>
<feature type="chain" id="PRO_5008586579" evidence="2">
    <location>
        <begin position="20"/>
        <end position="171"/>
    </location>
</feature>
<protein>
    <submittedName>
        <fullName evidence="3">Uncharacterized protein</fullName>
    </submittedName>
</protein>
<proteinExistence type="predicted"/>
<feature type="compositionally biased region" description="Low complexity" evidence="1">
    <location>
        <begin position="126"/>
        <end position="156"/>
    </location>
</feature>
<organism evidence="3">
    <name type="scientific">Graphocephala atropunctata</name>
    <dbReference type="NCBI Taxonomy" id="36148"/>
    <lineage>
        <taxon>Eukaryota</taxon>
        <taxon>Metazoa</taxon>
        <taxon>Ecdysozoa</taxon>
        <taxon>Arthropoda</taxon>
        <taxon>Hexapoda</taxon>
        <taxon>Insecta</taxon>
        <taxon>Pterygota</taxon>
        <taxon>Neoptera</taxon>
        <taxon>Paraneoptera</taxon>
        <taxon>Hemiptera</taxon>
        <taxon>Auchenorrhyncha</taxon>
        <taxon>Membracoidea</taxon>
        <taxon>Cicadellidae</taxon>
        <taxon>Cicadellinae</taxon>
        <taxon>Cicadellini</taxon>
        <taxon>Graphocephala</taxon>
    </lineage>
</organism>
<evidence type="ECO:0000256" key="2">
    <source>
        <dbReference type="SAM" id="SignalP"/>
    </source>
</evidence>